<dbReference type="InterPro" id="IPR037171">
    <property type="entry name" value="NagB/RpiA_transferase-like"/>
</dbReference>
<evidence type="ECO:0000313" key="3">
    <source>
        <dbReference type="Proteomes" id="UP000009309"/>
    </source>
</evidence>
<keyword evidence="3" id="KW-1185">Reference proteome</keyword>
<sequence length="193" mass="21300">MTTRDQLLARVRQNKPDEKPMPVLPVFTYGDDDRLGRFQDALAFIGGQLMEASPSDSLGDLIRRRFPEPGRVASSVPIPGIDLIPIDADADKVTLEQIDVAVLQGEFAVAENAAIWVPEVNMLHRALPFITQHLILIVRQDALVPNMHAAYQRIDREQLSYGVFIAGPSKTADIEQSLVIGAHGARSLTVILW</sequence>
<evidence type="ECO:0000313" key="2">
    <source>
        <dbReference type="EMBL" id="CCH51134.1"/>
    </source>
</evidence>
<dbReference type="STRING" id="1185876.BN8_00044"/>
<evidence type="ECO:0000259" key="1">
    <source>
        <dbReference type="Pfam" id="PF02589"/>
    </source>
</evidence>
<dbReference type="PANTHER" id="PTHR43682">
    <property type="entry name" value="LACTATE UTILIZATION PROTEIN C"/>
    <property type="match status" value="1"/>
</dbReference>
<gene>
    <name evidence="2" type="ORF">BN8_00044</name>
</gene>
<dbReference type="AlphaFoldDB" id="I2GB62"/>
<comment type="caution">
    <text evidence="2">The sequence shown here is derived from an EMBL/GenBank/DDBJ whole genome shotgun (WGS) entry which is preliminary data.</text>
</comment>
<organism evidence="2 3">
    <name type="scientific">Fibrisoma limi BUZ 3</name>
    <dbReference type="NCBI Taxonomy" id="1185876"/>
    <lineage>
        <taxon>Bacteria</taxon>
        <taxon>Pseudomonadati</taxon>
        <taxon>Bacteroidota</taxon>
        <taxon>Cytophagia</taxon>
        <taxon>Cytophagales</taxon>
        <taxon>Spirosomataceae</taxon>
        <taxon>Fibrisoma</taxon>
    </lineage>
</organism>
<dbReference type="InterPro" id="IPR003741">
    <property type="entry name" value="LUD_dom"/>
</dbReference>
<dbReference type="RefSeq" id="WP_009279727.1">
    <property type="nucleotide sequence ID" value="NZ_CAIT01000001.1"/>
</dbReference>
<dbReference type="eggNOG" id="COG1556">
    <property type="taxonomic scope" value="Bacteria"/>
</dbReference>
<name>I2GB62_9BACT</name>
<dbReference type="InterPro" id="IPR024185">
    <property type="entry name" value="FTHF_cligase-like_sf"/>
</dbReference>
<dbReference type="PANTHER" id="PTHR43682:SF1">
    <property type="entry name" value="LACTATE UTILIZATION PROTEIN C"/>
    <property type="match status" value="1"/>
</dbReference>
<dbReference type="EMBL" id="CAIT01000001">
    <property type="protein sequence ID" value="CCH51134.1"/>
    <property type="molecule type" value="Genomic_DNA"/>
</dbReference>
<dbReference type="SUPFAM" id="SSF100950">
    <property type="entry name" value="NagB/RpiA/CoA transferase-like"/>
    <property type="match status" value="1"/>
</dbReference>
<accession>I2GB62</accession>
<reference evidence="2 3" key="1">
    <citation type="journal article" date="2012" name="J. Bacteriol.">
        <title>Genome Sequence of the Filamentous Bacterium Fibrisoma limi BUZ 3T.</title>
        <authorList>
            <person name="Filippini M."/>
            <person name="Qi W."/>
            <person name="Jaenicke S."/>
            <person name="Goesmann A."/>
            <person name="Smits T.H."/>
            <person name="Bagheri H.C."/>
        </authorList>
    </citation>
    <scope>NUCLEOTIDE SEQUENCE [LARGE SCALE GENOMIC DNA]</scope>
    <source>
        <strain evidence="3">BUZ 3T</strain>
    </source>
</reference>
<dbReference type="Pfam" id="PF02589">
    <property type="entry name" value="LUD_dom"/>
    <property type="match status" value="1"/>
</dbReference>
<protein>
    <recommendedName>
        <fullName evidence="1">LUD domain-containing protein</fullName>
    </recommendedName>
</protein>
<feature type="domain" description="LUD" evidence="1">
    <location>
        <begin position="94"/>
        <end position="192"/>
    </location>
</feature>
<dbReference type="Gene3D" id="3.40.50.10420">
    <property type="entry name" value="NagB/RpiA/CoA transferase-like"/>
    <property type="match status" value="1"/>
</dbReference>
<dbReference type="Proteomes" id="UP000009309">
    <property type="component" value="Unassembled WGS sequence"/>
</dbReference>
<proteinExistence type="predicted"/>